<gene>
    <name evidence="5" type="ORF">HHL10_29720</name>
</gene>
<dbReference type="InterPro" id="IPR044946">
    <property type="entry name" value="Restrct_endonuc_typeI_TRD_sf"/>
</dbReference>
<evidence type="ECO:0000313" key="6">
    <source>
        <dbReference type="Proteomes" id="UP000574067"/>
    </source>
</evidence>
<keyword evidence="2" id="KW-0680">Restriction system</keyword>
<dbReference type="Proteomes" id="UP000574067">
    <property type="component" value="Unassembled WGS sequence"/>
</dbReference>
<comment type="similarity">
    <text evidence="1">Belongs to the type-I restriction system S methylase family.</text>
</comment>
<dbReference type="Gene3D" id="3.90.220.20">
    <property type="entry name" value="DNA methylase specificity domains"/>
    <property type="match status" value="1"/>
</dbReference>
<name>A0A848FIT5_9BURK</name>
<dbReference type="GO" id="GO:0003677">
    <property type="term" value="F:DNA binding"/>
    <property type="evidence" value="ECO:0007669"/>
    <property type="project" value="UniProtKB-KW"/>
</dbReference>
<evidence type="ECO:0000256" key="3">
    <source>
        <dbReference type="ARBA" id="ARBA00023125"/>
    </source>
</evidence>
<proteinExistence type="inferred from homology"/>
<evidence type="ECO:0000256" key="2">
    <source>
        <dbReference type="ARBA" id="ARBA00022747"/>
    </source>
</evidence>
<organism evidence="5 6">
    <name type="scientific">Azohydromonas caseinilytica</name>
    <dbReference type="NCBI Taxonomy" id="2728836"/>
    <lineage>
        <taxon>Bacteria</taxon>
        <taxon>Pseudomonadati</taxon>
        <taxon>Pseudomonadota</taxon>
        <taxon>Betaproteobacteria</taxon>
        <taxon>Burkholderiales</taxon>
        <taxon>Sphaerotilaceae</taxon>
        <taxon>Azohydromonas</taxon>
    </lineage>
</organism>
<evidence type="ECO:0000256" key="1">
    <source>
        <dbReference type="ARBA" id="ARBA00010923"/>
    </source>
</evidence>
<feature type="domain" description="Type I restriction modification DNA specificity" evidence="4">
    <location>
        <begin position="32"/>
        <end position="165"/>
    </location>
</feature>
<dbReference type="SUPFAM" id="SSF116734">
    <property type="entry name" value="DNA methylase specificity domain"/>
    <property type="match status" value="1"/>
</dbReference>
<reference evidence="5 6" key="1">
    <citation type="submission" date="2020-04" db="EMBL/GenBank/DDBJ databases">
        <title>Azohydromonas sp. isolated from soil.</title>
        <authorList>
            <person name="Dahal R.H."/>
        </authorList>
    </citation>
    <scope>NUCLEOTIDE SEQUENCE [LARGE SCALE GENOMIC DNA]</scope>
    <source>
        <strain evidence="5 6">G-1-1-14</strain>
    </source>
</reference>
<dbReference type="Gene3D" id="1.10.287.1120">
    <property type="entry name" value="Bipartite methylase S protein"/>
    <property type="match status" value="1"/>
</dbReference>
<protein>
    <recommendedName>
        <fullName evidence="4">Type I restriction modification DNA specificity domain-containing protein</fullName>
    </recommendedName>
</protein>
<keyword evidence="3" id="KW-0238">DNA-binding</keyword>
<sequence length="175" mass="19521">MAVVTQAVTKGIAANVLLRASCVPWVNRIPAHWDSGNIRRFAAMKTGHTPSRAEPEYWEGCDIPWFTLADVWQIRDESITYLGDTKEKISGLGLANSAAELLPAGTVVLSRTASVGYSGVMPVAMATSQDFWNWVPGERLVSEYLLLQFRAMRQEFERLTMGSLIKPYTRVMQQV</sequence>
<dbReference type="GO" id="GO:0009307">
    <property type="term" value="P:DNA restriction-modification system"/>
    <property type="evidence" value="ECO:0007669"/>
    <property type="project" value="UniProtKB-KW"/>
</dbReference>
<dbReference type="InterPro" id="IPR000055">
    <property type="entry name" value="Restrct_endonuc_typeI_TRD"/>
</dbReference>
<dbReference type="AlphaFoldDB" id="A0A848FIT5"/>
<accession>A0A848FIT5</accession>
<keyword evidence="6" id="KW-1185">Reference proteome</keyword>
<evidence type="ECO:0000313" key="5">
    <source>
        <dbReference type="EMBL" id="NML19152.1"/>
    </source>
</evidence>
<dbReference type="EMBL" id="JABBFW010000063">
    <property type="protein sequence ID" value="NML19152.1"/>
    <property type="molecule type" value="Genomic_DNA"/>
</dbReference>
<evidence type="ECO:0000259" key="4">
    <source>
        <dbReference type="Pfam" id="PF01420"/>
    </source>
</evidence>
<comment type="caution">
    <text evidence="5">The sequence shown here is derived from an EMBL/GenBank/DDBJ whole genome shotgun (WGS) entry which is preliminary data.</text>
</comment>
<dbReference type="Pfam" id="PF01420">
    <property type="entry name" value="Methylase_S"/>
    <property type="match status" value="1"/>
</dbReference>